<name>A0A495IXK0_9SPHI</name>
<feature type="transmembrane region" description="Helical" evidence="1">
    <location>
        <begin position="12"/>
        <end position="30"/>
    </location>
</feature>
<accession>A0A495IXK0</accession>
<dbReference type="RefSeq" id="WP_121196941.1">
    <property type="nucleotide sequence ID" value="NZ_RBKU01000001.1"/>
</dbReference>
<organism evidence="2 3">
    <name type="scientific">Mucilaginibacter gracilis</name>
    <dbReference type="NCBI Taxonomy" id="423350"/>
    <lineage>
        <taxon>Bacteria</taxon>
        <taxon>Pseudomonadati</taxon>
        <taxon>Bacteroidota</taxon>
        <taxon>Sphingobacteriia</taxon>
        <taxon>Sphingobacteriales</taxon>
        <taxon>Sphingobacteriaceae</taxon>
        <taxon>Mucilaginibacter</taxon>
    </lineage>
</organism>
<sequence length="73" mass="8211">MKKLINNTNPFMLLLVPILFVMVMGVSYQIEKKGSELEKAANVAYNGKQATSLFNKSVTLFKAVCSVAKQREW</sequence>
<protein>
    <submittedName>
        <fullName evidence="2">Uncharacterized protein</fullName>
    </submittedName>
</protein>
<dbReference type="OrthoDB" id="799100at2"/>
<keyword evidence="3" id="KW-1185">Reference proteome</keyword>
<dbReference type="AlphaFoldDB" id="A0A495IXK0"/>
<keyword evidence="1" id="KW-0472">Membrane</keyword>
<dbReference type="Proteomes" id="UP000268007">
    <property type="component" value="Unassembled WGS sequence"/>
</dbReference>
<keyword evidence="1" id="KW-1133">Transmembrane helix</keyword>
<dbReference type="EMBL" id="RBKU01000001">
    <property type="protein sequence ID" value="RKR81223.1"/>
    <property type="molecule type" value="Genomic_DNA"/>
</dbReference>
<evidence type="ECO:0000256" key="1">
    <source>
        <dbReference type="SAM" id="Phobius"/>
    </source>
</evidence>
<evidence type="ECO:0000313" key="3">
    <source>
        <dbReference type="Proteomes" id="UP000268007"/>
    </source>
</evidence>
<proteinExistence type="predicted"/>
<keyword evidence="1" id="KW-0812">Transmembrane</keyword>
<gene>
    <name evidence="2" type="ORF">BDD43_1368</name>
</gene>
<reference evidence="2 3" key="1">
    <citation type="submission" date="2018-10" db="EMBL/GenBank/DDBJ databases">
        <title>Genomic Encyclopedia of Archaeal and Bacterial Type Strains, Phase II (KMG-II): from individual species to whole genera.</title>
        <authorList>
            <person name="Goeker M."/>
        </authorList>
    </citation>
    <scope>NUCLEOTIDE SEQUENCE [LARGE SCALE GENOMIC DNA]</scope>
    <source>
        <strain evidence="2 3">DSM 18602</strain>
    </source>
</reference>
<comment type="caution">
    <text evidence="2">The sequence shown here is derived from an EMBL/GenBank/DDBJ whole genome shotgun (WGS) entry which is preliminary data.</text>
</comment>
<evidence type="ECO:0000313" key="2">
    <source>
        <dbReference type="EMBL" id="RKR81223.1"/>
    </source>
</evidence>